<evidence type="ECO:0000259" key="8">
    <source>
        <dbReference type="PROSITE" id="PS00745"/>
    </source>
</evidence>
<dbReference type="FunFam" id="3.30.70.1660:FF:000004">
    <property type="entry name" value="Peptide chain release factor 1"/>
    <property type="match status" value="1"/>
</dbReference>
<dbReference type="InterPro" id="IPR000352">
    <property type="entry name" value="Pep_chain_release_fac_I"/>
</dbReference>
<dbReference type="Proteomes" id="UP000007756">
    <property type="component" value="Chromosome"/>
</dbReference>
<keyword evidence="6" id="KW-0963">Cytoplasm</keyword>
<evidence type="ECO:0000256" key="1">
    <source>
        <dbReference type="ARBA" id="ARBA00002986"/>
    </source>
</evidence>
<dbReference type="PANTHER" id="PTHR43804:SF7">
    <property type="entry name" value="LD18447P"/>
    <property type="match status" value="1"/>
</dbReference>
<dbReference type="InterPro" id="IPR004373">
    <property type="entry name" value="RF-1"/>
</dbReference>
<organism evidence="9 10">
    <name type="scientific">Mycoplasmoides pneumoniae (strain ATCC 15531 / DSM 23978 / CIP 103766 / NBRC 14401 / NCTC 10119 / FH)</name>
    <name type="common">Mycoplasma pneumoniae</name>
    <dbReference type="NCBI Taxonomy" id="722438"/>
    <lineage>
        <taxon>Bacteria</taxon>
        <taxon>Bacillati</taxon>
        <taxon>Mycoplasmatota</taxon>
        <taxon>Mycoplasmoidales</taxon>
        <taxon>Mycoplasmoidaceae</taxon>
        <taxon>Mycoplasmoides</taxon>
    </lineage>
</organism>
<gene>
    <name evidence="6 9" type="primary">prfA</name>
    <name evidence="9" type="ordered locus">MPNE_0420</name>
</gene>
<feature type="coiled-coil region" evidence="7">
    <location>
        <begin position="60"/>
        <end position="98"/>
    </location>
</feature>
<dbReference type="GO" id="GO:0005737">
    <property type="term" value="C:cytoplasm"/>
    <property type="evidence" value="ECO:0007669"/>
    <property type="project" value="UniProtKB-SubCell"/>
</dbReference>
<dbReference type="InterPro" id="IPR050057">
    <property type="entry name" value="Prokaryotic/Mito_RF"/>
</dbReference>
<dbReference type="Pfam" id="PF00472">
    <property type="entry name" value="RF-1"/>
    <property type="match status" value="1"/>
</dbReference>
<evidence type="ECO:0000256" key="5">
    <source>
        <dbReference type="ARBA" id="ARBA00050039"/>
    </source>
</evidence>
<feature type="domain" description="Prokaryotic-type class I peptide chain release factors" evidence="8">
    <location>
        <begin position="229"/>
        <end position="245"/>
    </location>
</feature>
<evidence type="ECO:0000256" key="3">
    <source>
        <dbReference type="ARBA" id="ARBA00022481"/>
    </source>
</evidence>
<dbReference type="NCBIfam" id="TIGR00019">
    <property type="entry name" value="prfA"/>
    <property type="match status" value="1"/>
</dbReference>
<dbReference type="InterPro" id="IPR005139">
    <property type="entry name" value="PCRF"/>
</dbReference>
<dbReference type="InterPro" id="IPR045853">
    <property type="entry name" value="Pep_chain_release_fac_I_sf"/>
</dbReference>
<proteinExistence type="inferred from homology"/>
<dbReference type="RefSeq" id="WP_014325485.1">
    <property type="nucleotide sequence ID" value="NZ_CP010546.1"/>
</dbReference>
<dbReference type="PaxDb" id="722438-MPNE_0420"/>
<reference evidence="9 10" key="1">
    <citation type="journal article" date="2010" name="Appl. Environ. Microbiol.">
        <title>Targeted chromosomal knockouts in Mycoplasma pneumoniae.</title>
        <authorList>
            <person name="Krishnakumar R."/>
            <person name="Assad-Garcia N."/>
            <person name="Benders G.A."/>
            <person name="Phan Q."/>
            <person name="Montague M.G."/>
            <person name="Glass J.I."/>
        </authorList>
    </citation>
    <scope>NUCLEOTIDE SEQUENCE [LARGE SCALE GENOMIC DNA]</scope>
    <source>
        <strain evidence="10">ATCC 15531 / DSM 22911 / NBRC 14401 / NCTC 10119 / FH</strain>
    </source>
</reference>
<keyword evidence="4 6" id="KW-0648">Protein biosynthesis</keyword>
<dbReference type="SUPFAM" id="SSF75620">
    <property type="entry name" value="Release factor"/>
    <property type="match status" value="1"/>
</dbReference>
<evidence type="ECO:0000256" key="7">
    <source>
        <dbReference type="SAM" id="Coils"/>
    </source>
</evidence>
<dbReference type="SMART" id="SM00937">
    <property type="entry name" value="PCRF"/>
    <property type="match status" value="1"/>
</dbReference>
<dbReference type="PATRIC" id="fig|722438.3.peg.402"/>
<keyword evidence="7" id="KW-0175">Coiled coil</keyword>
<evidence type="ECO:0000313" key="10">
    <source>
        <dbReference type="Proteomes" id="UP000007756"/>
    </source>
</evidence>
<accession>A0A0H3DKH7</accession>
<dbReference type="HAMAP" id="MF_00093">
    <property type="entry name" value="Rel_fac_1"/>
    <property type="match status" value="1"/>
</dbReference>
<dbReference type="Gene3D" id="3.30.70.1660">
    <property type="match status" value="1"/>
</dbReference>
<dbReference type="KEGG" id="mpj:MPNE_0420"/>
<feature type="modified residue" description="N5-methylglutamine" evidence="6">
    <location>
        <position position="236"/>
    </location>
</feature>
<evidence type="ECO:0000256" key="6">
    <source>
        <dbReference type="HAMAP-Rule" id="MF_00093"/>
    </source>
</evidence>
<dbReference type="Pfam" id="PF03462">
    <property type="entry name" value="PCRF"/>
    <property type="match status" value="1"/>
</dbReference>
<keyword evidence="3 6" id="KW-0488">Methylation</keyword>
<dbReference type="PROSITE" id="PS00745">
    <property type="entry name" value="RF_PROK_I"/>
    <property type="match status" value="1"/>
</dbReference>
<dbReference type="EMBL" id="CP002077">
    <property type="protein sequence ID" value="ADK86893.1"/>
    <property type="molecule type" value="Genomic_DNA"/>
</dbReference>
<dbReference type="PANTHER" id="PTHR43804">
    <property type="entry name" value="LD18447P"/>
    <property type="match status" value="1"/>
</dbReference>
<dbReference type="FunFam" id="3.30.160.20:FF:000004">
    <property type="entry name" value="Peptide chain release factor 1"/>
    <property type="match status" value="1"/>
</dbReference>
<dbReference type="eggNOG" id="COG0216">
    <property type="taxonomic scope" value="Bacteria"/>
</dbReference>
<dbReference type="GeneID" id="66608979"/>
<dbReference type="STRING" id="722438.F539_02030"/>
<dbReference type="HOGENOM" id="CLU_036856_0_1_14"/>
<evidence type="ECO:0000256" key="4">
    <source>
        <dbReference type="ARBA" id="ARBA00022917"/>
    </source>
</evidence>
<protein>
    <recommendedName>
        <fullName evidence="5 6">Peptide chain release factor 1</fullName>
        <shortName evidence="6">RF-1</shortName>
    </recommendedName>
</protein>
<sequence>MEFDKQFFSSVEKIVELAEQLEKDLNKPDLTFEQIKAINKELKHKQPLVVKFKEFKRLIDQALEAEAILENNELKELHDEAKKELERVRSVVPEYEEALKLLLLPIDENNQKNVIVELRPAAGGDESCIFLADLFNMYRNFCTNKGWKLQINEMIPSSVGLNFVSFEVNGVDVFAKLKFESGVHRVQRVPATESKGRVHTSTVTVAVLPQLEAVEVHINPADLRVDTYRASGAGGQHVNRTESAVRITHLPTGIVVSCQEGKSQFTNRDTAMKMLRAKLWEKAQNEQLSTQAGLRKSQVGSGDRAEKIRTYNYPQNRVTDHRIKLTVNKLNTIILGDLDEIIEALQADEKKQQLENFFS</sequence>
<evidence type="ECO:0000313" key="9">
    <source>
        <dbReference type="EMBL" id="ADK86893.1"/>
    </source>
</evidence>
<dbReference type="GO" id="GO:0016149">
    <property type="term" value="F:translation release factor activity, codon specific"/>
    <property type="evidence" value="ECO:0007669"/>
    <property type="project" value="UniProtKB-UniRule"/>
</dbReference>
<dbReference type="Gene3D" id="6.10.140.1950">
    <property type="match status" value="1"/>
</dbReference>
<comment type="PTM">
    <text evidence="6">Methylated by PrmC. Methylation increases the termination efficiency of RF1.</text>
</comment>
<comment type="similarity">
    <text evidence="2 6">Belongs to the prokaryotic/mitochondrial release factor family.</text>
</comment>
<dbReference type="Gene3D" id="3.30.160.20">
    <property type="match status" value="1"/>
</dbReference>
<dbReference type="NCBIfam" id="NF001859">
    <property type="entry name" value="PRK00591.1"/>
    <property type="match status" value="1"/>
</dbReference>
<name>A0A0H3DKH7_MYCPB</name>
<dbReference type="AlphaFoldDB" id="A0A0H3DKH7"/>
<comment type="subcellular location">
    <subcellularLocation>
        <location evidence="6">Cytoplasm</location>
    </subcellularLocation>
</comment>
<comment type="function">
    <text evidence="1 6">Peptide chain release factor 1 directs the termination of translation in response to the peptide chain termination codons UAG and UAA.</text>
</comment>
<evidence type="ECO:0000256" key="2">
    <source>
        <dbReference type="ARBA" id="ARBA00010835"/>
    </source>
</evidence>